<reference evidence="1 2" key="1">
    <citation type="submission" date="2016-04" db="EMBL/GenBank/DDBJ databases">
        <title>A degradative enzymes factory behind the ericoid mycorrhizal symbiosis.</title>
        <authorList>
            <consortium name="DOE Joint Genome Institute"/>
            <person name="Martino E."/>
            <person name="Morin E."/>
            <person name="Grelet G."/>
            <person name="Kuo A."/>
            <person name="Kohler A."/>
            <person name="Daghino S."/>
            <person name="Barry K."/>
            <person name="Choi C."/>
            <person name="Cichocki N."/>
            <person name="Clum A."/>
            <person name="Copeland A."/>
            <person name="Hainaut M."/>
            <person name="Haridas S."/>
            <person name="Labutti K."/>
            <person name="Lindquist E."/>
            <person name="Lipzen A."/>
            <person name="Khouja H.-R."/>
            <person name="Murat C."/>
            <person name="Ohm R."/>
            <person name="Olson A."/>
            <person name="Spatafora J."/>
            <person name="Veneault-Fourrey C."/>
            <person name="Henrissat B."/>
            <person name="Grigoriev I."/>
            <person name="Martin F."/>
            <person name="Perotto S."/>
        </authorList>
    </citation>
    <scope>NUCLEOTIDE SEQUENCE [LARGE SCALE GENOMIC DNA]</scope>
    <source>
        <strain evidence="1 2">F</strain>
    </source>
</reference>
<evidence type="ECO:0000313" key="1">
    <source>
        <dbReference type="EMBL" id="PMD47541.1"/>
    </source>
</evidence>
<gene>
    <name evidence="1" type="ORF">L207DRAFT_522927</name>
</gene>
<keyword evidence="2" id="KW-1185">Reference proteome</keyword>
<name>A0A2J6S9U6_HYAVF</name>
<dbReference type="AlphaFoldDB" id="A0A2J6S9U6"/>
<dbReference type="OrthoDB" id="10624119at2759"/>
<protein>
    <submittedName>
        <fullName evidence="1">Uncharacterized protein</fullName>
    </submittedName>
</protein>
<accession>A0A2J6S9U6</accession>
<proteinExistence type="predicted"/>
<dbReference type="EMBL" id="KZ613938">
    <property type="protein sequence ID" value="PMD47541.1"/>
    <property type="molecule type" value="Genomic_DNA"/>
</dbReference>
<evidence type="ECO:0000313" key="2">
    <source>
        <dbReference type="Proteomes" id="UP000235786"/>
    </source>
</evidence>
<sequence>MCASTTKASELALYFTLEPILPNIDAHLCCQSFQTRLDAPHHRKQLHPNIHVPQVLAQGCNNRGGPRDSTNIHATQVSAPFQIVPTEENLETQPPPRLPKQGHNSSFTFLDLDKMLDHSQVLVSAESLNATKIPEYAKWICIPHLRCWKDVQTRGRTDEIYLERSSEKDRGFYTIVPSSITDLAEGRVSRFEDIFRELRKVNQRKLARKPTISFKCGSKGRNNELIGCVNKENSSGSGNASFPVTTWSSLFKDRRFSGSDSSSTPAAVH</sequence>
<dbReference type="Proteomes" id="UP000235786">
    <property type="component" value="Unassembled WGS sequence"/>
</dbReference>
<organism evidence="1 2">
    <name type="scientific">Hyaloscypha variabilis (strain UAMH 11265 / GT02V1 / F)</name>
    <name type="common">Meliniomyces variabilis</name>
    <dbReference type="NCBI Taxonomy" id="1149755"/>
    <lineage>
        <taxon>Eukaryota</taxon>
        <taxon>Fungi</taxon>
        <taxon>Dikarya</taxon>
        <taxon>Ascomycota</taxon>
        <taxon>Pezizomycotina</taxon>
        <taxon>Leotiomycetes</taxon>
        <taxon>Helotiales</taxon>
        <taxon>Hyaloscyphaceae</taxon>
        <taxon>Hyaloscypha</taxon>
        <taxon>Hyaloscypha variabilis</taxon>
    </lineage>
</organism>